<evidence type="ECO:0000313" key="4">
    <source>
        <dbReference type="Proteomes" id="UP001501175"/>
    </source>
</evidence>
<feature type="transmembrane region" description="Helical" evidence="1">
    <location>
        <begin position="33"/>
        <end position="59"/>
    </location>
</feature>
<dbReference type="EMBL" id="BAABHD010000084">
    <property type="protein sequence ID" value="GAA4469945.1"/>
    <property type="molecule type" value="Genomic_DNA"/>
</dbReference>
<organism evidence="3 4">
    <name type="scientific">Nibrella saemangeumensis</name>
    <dbReference type="NCBI Taxonomy" id="1084526"/>
    <lineage>
        <taxon>Bacteria</taxon>
        <taxon>Pseudomonadati</taxon>
        <taxon>Bacteroidota</taxon>
        <taxon>Cytophagia</taxon>
        <taxon>Cytophagales</taxon>
        <taxon>Spirosomataceae</taxon>
        <taxon>Nibrella</taxon>
    </lineage>
</organism>
<dbReference type="InterPro" id="IPR021309">
    <property type="entry name" value="YgaP-like_TM"/>
</dbReference>
<dbReference type="Proteomes" id="UP001501175">
    <property type="component" value="Unassembled WGS sequence"/>
</dbReference>
<dbReference type="Pfam" id="PF11127">
    <property type="entry name" value="YgaP-like_TM"/>
    <property type="match status" value="1"/>
</dbReference>
<evidence type="ECO:0000313" key="3">
    <source>
        <dbReference type="EMBL" id="GAA4469945.1"/>
    </source>
</evidence>
<keyword evidence="1" id="KW-0472">Membrane</keyword>
<name>A0ABP8NN54_9BACT</name>
<feature type="transmembrane region" description="Helical" evidence="1">
    <location>
        <begin position="10"/>
        <end position="27"/>
    </location>
</feature>
<feature type="domain" description="Inner membrane protein YgaP-like transmembrane" evidence="2">
    <location>
        <begin position="1"/>
        <end position="66"/>
    </location>
</feature>
<keyword evidence="1" id="KW-1133">Transmembrane helix</keyword>
<comment type="caution">
    <text evidence="3">The sequence shown here is derived from an EMBL/GenBank/DDBJ whole genome shotgun (WGS) entry which is preliminary data.</text>
</comment>
<protein>
    <recommendedName>
        <fullName evidence="2">Inner membrane protein YgaP-like transmembrane domain-containing protein</fullName>
    </recommendedName>
</protein>
<proteinExistence type="predicted"/>
<reference evidence="4" key="1">
    <citation type="journal article" date="2019" name="Int. J. Syst. Evol. Microbiol.">
        <title>The Global Catalogue of Microorganisms (GCM) 10K type strain sequencing project: providing services to taxonomists for standard genome sequencing and annotation.</title>
        <authorList>
            <consortium name="The Broad Institute Genomics Platform"/>
            <consortium name="The Broad Institute Genome Sequencing Center for Infectious Disease"/>
            <person name="Wu L."/>
            <person name="Ma J."/>
        </authorList>
    </citation>
    <scope>NUCLEOTIDE SEQUENCE [LARGE SCALE GENOMIC DNA]</scope>
    <source>
        <strain evidence="4">JCM 17927</strain>
    </source>
</reference>
<evidence type="ECO:0000259" key="2">
    <source>
        <dbReference type="Pfam" id="PF11127"/>
    </source>
</evidence>
<evidence type="ECO:0000256" key="1">
    <source>
        <dbReference type="SAM" id="Phobius"/>
    </source>
</evidence>
<accession>A0ABP8NN54</accession>
<dbReference type="RefSeq" id="WP_345249786.1">
    <property type="nucleotide sequence ID" value="NZ_BAABHD010000084.1"/>
</dbReference>
<keyword evidence="4" id="KW-1185">Reference proteome</keyword>
<gene>
    <name evidence="3" type="ORF">GCM10023189_57780</name>
</gene>
<sequence>MKRNLSNADIAARLITAVVIATLYYTNTFPQPIGIVLMVVAGALALTAYLTWCPIYQFIGFRTYSPKRKKVEPEPQPSV</sequence>
<keyword evidence="1" id="KW-0812">Transmembrane</keyword>